<dbReference type="InterPro" id="IPR041373">
    <property type="entry name" value="RT_RNaseH"/>
</dbReference>
<reference evidence="10 11" key="1">
    <citation type="journal article" date="2023" name="Mol. Biol. Evol.">
        <title>Genomics of Secondarily Temperate Adaptation in the Only Non-Antarctic Icefish.</title>
        <authorList>
            <person name="Rivera-Colon A.G."/>
            <person name="Rayamajhi N."/>
            <person name="Minhas B.F."/>
            <person name="Madrigal G."/>
            <person name="Bilyk K.T."/>
            <person name="Yoon V."/>
            <person name="Hune M."/>
            <person name="Gregory S."/>
            <person name="Cheng C.H.C."/>
            <person name="Catchen J.M."/>
        </authorList>
    </citation>
    <scope>NUCLEOTIDE SEQUENCE [LARGE SCALE GENOMIC DNA]</scope>
    <source>
        <strain evidence="10">JC2023a</strain>
    </source>
</reference>
<keyword evidence="4" id="KW-0255">Endonuclease</keyword>
<dbReference type="Gene3D" id="1.10.340.70">
    <property type="match status" value="1"/>
</dbReference>
<dbReference type="AlphaFoldDB" id="A0AAN8D2Z4"/>
<evidence type="ECO:0000256" key="6">
    <source>
        <dbReference type="ARBA" id="ARBA00022918"/>
    </source>
</evidence>
<dbReference type="InterPro" id="IPR043502">
    <property type="entry name" value="DNA/RNA_pol_sf"/>
</dbReference>
<accession>A0AAN8D2Z4</accession>
<protein>
    <recommendedName>
        <fullName evidence="7">Gypsy retrotransposon integrase-like protein 1</fullName>
    </recommendedName>
</protein>
<dbReference type="PROSITE" id="PS50994">
    <property type="entry name" value="INTEGRASE"/>
    <property type="match status" value="1"/>
</dbReference>
<feature type="compositionally biased region" description="Polar residues" evidence="8">
    <location>
        <begin position="151"/>
        <end position="161"/>
    </location>
</feature>
<evidence type="ECO:0000256" key="7">
    <source>
        <dbReference type="ARBA" id="ARBA00039658"/>
    </source>
</evidence>
<dbReference type="Pfam" id="PF17921">
    <property type="entry name" value="Integrase_H2C2"/>
    <property type="match status" value="1"/>
</dbReference>
<feature type="compositionally biased region" description="Pro residues" evidence="8">
    <location>
        <begin position="662"/>
        <end position="672"/>
    </location>
</feature>
<keyword evidence="6" id="KW-0695">RNA-directed DNA polymerase</keyword>
<dbReference type="InterPro" id="IPR012337">
    <property type="entry name" value="RNaseH-like_sf"/>
</dbReference>
<dbReference type="GO" id="GO:0004519">
    <property type="term" value="F:endonuclease activity"/>
    <property type="evidence" value="ECO:0007669"/>
    <property type="project" value="UniProtKB-KW"/>
</dbReference>
<name>A0AAN8D2Z4_9TELE</name>
<dbReference type="GO" id="GO:0016787">
    <property type="term" value="F:hydrolase activity"/>
    <property type="evidence" value="ECO:0007669"/>
    <property type="project" value="UniProtKB-KW"/>
</dbReference>
<dbReference type="SUPFAM" id="SSF53098">
    <property type="entry name" value="Ribonuclease H-like"/>
    <property type="match status" value="1"/>
</dbReference>
<dbReference type="PANTHER" id="PTHR37984">
    <property type="entry name" value="PROTEIN CBG26694"/>
    <property type="match status" value="1"/>
</dbReference>
<keyword evidence="3" id="KW-0540">Nuclease</keyword>
<comment type="caution">
    <text evidence="10">The sequence shown here is derived from an EMBL/GenBank/DDBJ whole genome shotgun (WGS) entry which is preliminary data.</text>
</comment>
<feature type="region of interest" description="Disordered" evidence="8">
    <location>
        <begin position="598"/>
        <end position="692"/>
    </location>
</feature>
<dbReference type="EMBL" id="JAULUE010002046">
    <property type="protein sequence ID" value="KAK5915526.1"/>
    <property type="molecule type" value="Genomic_DNA"/>
</dbReference>
<evidence type="ECO:0000256" key="8">
    <source>
        <dbReference type="SAM" id="MobiDB-lite"/>
    </source>
</evidence>
<sequence length="692" mass="75348">MEAIREGVEIYDMQKRTCLRPDWSMRGIGYFLLQQHCHCASGIPDCCPGGWRITLAGSRFLSPAEQRYAAVEGEALAVAWGLEQTRYFTQGSDNLVVVTDHKPLVKIFGDRTLDEITNSRLFRLKQRTLPWRFDIVHLPGKSNYAADATSRHPSPSGSANGLSLGLPSGPDAVESALMASIRDDARELGAVSWPLLARETAADGCLGHLLQLIEQEGGIDVNDPALASLSSVCESIYAQDGVLLYRDRVVVPPSLRGRVLQHLHAAHQGTSAMGQHARAIVYWPGMSGDIQATRDGCADCNRNAPSQAATPPLPSSPPSTPFEAVFADFFDYGGRHYLVVGDRLSGWVEVLSSTAGTALAGSAGLVQHLRSFFATFGVPEELSSDGGPEFKASHTEDFLRLWHVKHRVSSVSFPQSNGRAEVAVKTAKRLLMSNTGPSGGLDQDRFLRAMLQLRNTPDPDCNLSPAQIIFGRPLRGSLSFVNRLEKFSNPHIRLLWREAWVAKEDALRTRMSRTTESLGTHSRPLRPLALGERVFLQNQQGPSPHKWDRSGIVVESPGHDQYRIRVDGSGRLTLRNRRFLRAYTPATPCAREQLAAPLPPPAALDHQPPPIHPGWATPQGIAQRPAVGPRDSAMGASPPAPAGEASSDLTVPTGAFLGAPVPQSPPMLPQPTRPGRVRRPPARYEPESGSWI</sequence>
<feature type="compositionally biased region" description="Pro residues" evidence="8">
    <location>
        <begin position="598"/>
        <end position="612"/>
    </location>
</feature>
<evidence type="ECO:0000313" key="11">
    <source>
        <dbReference type="Proteomes" id="UP001335648"/>
    </source>
</evidence>
<dbReference type="PANTHER" id="PTHR37984:SF7">
    <property type="entry name" value="INTEGRASE CATALYTIC DOMAIN-CONTAINING PROTEIN"/>
    <property type="match status" value="1"/>
</dbReference>
<keyword evidence="5" id="KW-0378">Hydrolase</keyword>
<proteinExistence type="predicted"/>
<dbReference type="Gene3D" id="3.30.420.10">
    <property type="entry name" value="Ribonuclease H-like superfamily/Ribonuclease H"/>
    <property type="match status" value="1"/>
</dbReference>
<dbReference type="InterPro" id="IPR036397">
    <property type="entry name" value="RNaseH_sf"/>
</dbReference>
<evidence type="ECO:0000259" key="9">
    <source>
        <dbReference type="PROSITE" id="PS50994"/>
    </source>
</evidence>
<evidence type="ECO:0000256" key="3">
    <source>
        <dbReference type="ARBA" id="ARBA00022722"/>
    </source>
</evidence>
<keyword evidence="11" id="KW-1185">Reference proteome</keyword>
<keyword evidence="2" id="KW-0548">Nucleotidyltransferase</keyword>
<evidence type="ECO:0000313" key="10">
    <source>
        <dbReference type="EMBL" id="KAK5915526.1"/>
    </source>
</evidence>
<dbReference type="GO" id="GO:0003676">
    <property type="term" value="F:nucleic acid binding"/>
    <property type="evidence" value="ECO:0007669"/>
    <property type="project" value="InterPro"/>
</dbReference>
<dbReference type="GO" id="GO:0015074">
    <property type="term" value="P:DNA integration"/>
    <property type="evidence" value="ECO:0007669"/>
    <property type="project" value="InterPro"/>
</dbReference>
<evidence type="ECO:0000256" key="5">
    <source>
        <dbReference type="ARBA" id="ARBA00022801"/>
    </source>
</evidence>
<dbReference type="InterPro" id="IPR050951">
    <property type="entry name" value="Retrovirus_Pol_polyprotein"/>
</dbReference>
<feature type="domain" description="Integrase catalytic" evidence="9">
    <location>
        <begin position="317"/>
        <end position="473"/>
    </location>
</feature>
<dbReference type="Proteomes" id="UP001335648">
    <property type="component" value="Unassembled WGS sequence"/>
</dbReference>
<dbReference type="InterPro" id="IPR001584">
    <property type="entry name" value="Integrase_cat-core"/>
</dbReference>
<gene>
    <name evidence="10" type="ORF">CesoFtcFv8_001108</name>
</gene>
<dbReference type="InterPro" id="IPR041588">
    <property type="entry name" value="Integrase_H2C2"/>
</dbReference>
<keyword evidence="1" id="KW-0808">Transferase</keyword>
<feature type="region of interest" description="Disordered" evidence="8">
    <location>
        <begin position="146"/>
        <end position="165"/>
    </location>
</feature>
<dbReference type="Pfam" id="PF17917">
    <property type="entry name" value="RT_RNaseH"/>
    <property type="match status" value="1"/>
</dbReference>
<evidence type="ECO:0000256" key="1">
    <source>
        <dbReference type="ARBA" id="ARBA00022679"/>
    </source>
</evidence>
<dbReference type="GO" id="GO:0003964">
    <property type="term" value="F:RNA-directed DNA polymerase activity"/>
    <property type="evidence" value="ECO:0007669"/>
    <property type="project" value="UniProtKB-KW"/>
</dbReference>
<evidence type="ECO:0000256" key="4">
    <source>
        <dbReference type="ARBA" id="ARBA00022759"/>
    </source>
</evidence>
<feature type="compositionally biased region" description="Low complexity" evidence="8">
    <location>
        <begin position="632"/>
        <end position="647"/>
    </location>
</feature>
<evidence type="ECO:0000256" key="2">
    <source>
        <dbReference type="ARBA" id="ARBA00022695"/>
    </source>
</evidence>
<dbReference type="SUPFAM" id="SSF56672">
    <property type="entry name" value="DNA/RNA polymerases"/>
    <property type="match status" value="1"/>
</dbReference>
<organism evidence="10 11">
    <name type="scientific">Champsocephalus esox</name>
    <name type="common">pike icefish</name>
    <dbReference type="NCBI Taxonomy" id="159716"/>
    <lineage>
        <taxon>Eukaryota</taxon>
        <taxon>Metazoa</taxon>
        <taxon>Chordata</taxon>
        <taxon>Craniata</taxon>
        <taxon>Vertebrata</taxon>
        <taxon>Euteleostomi</taxon>
        <taxon>Actinopterygii</taxon>
        <taxon>Neopterygii</taxon>
        <taxon>Teleostei</taxon>
        <taxon>Neoteleostei</taxon>
        <taxon>Acanthomorphata</taxon>
        <taxon>Eupercaria</taxon>
        <taxon>Perciformes</taxon>
        <taxon>Notothenioidei</taxon>
        <taxon>Channichthyidae</taxon>
        <taxon>Champsocephalus</taxon>
    </lineage>
</organism>